<organism evidence="2 3">
    <name type="scientific">Portunus trituberculatus</name>
    <name type="common">Swimming crab</name>
    <name type="synonym">Neptunus trituberculatus</name>
    <dbReference type="NCBI Taxonomy" id="210409"/>
    <lineage>
        <taxon>Eukaryota</taxon>
        <taxon>Metazoa</taxon>
        <taxon>Ecdysozoa</taxon>
        <taxon>Arthropoda</taxon>
        <taxon>Crustacea</taxon>
        <taxon>Multicrustacea</taxon>
        <taxon>Malacostraca</taxon>
        <taxon>Eumalacostraca</taxon>
        <taxon>Eucarida</taxon>
        <taxon>Decapoda</taxon>
        <taxon>Pleocyemata</taxon>
        <taxon>Brachyura</taxon>
        <taxon>Eubrachyura</taxon>
        <taxon>Portunoidea</taxon>
        <taxon>Portunidae</taxon>
        <taxon>Portuninae</taxon>
        <taxon>Portunus</taxon>
    </lineage>
</organism>
<comment type="caution">
    <text evidence="2">The sequence shown here is derived from an EMBL/GenBank/DDBJ whole genome shotgun (WGS) entry which is preliminary data.</text>
</comment>
<proteinExistence type="predicted"/>
<name>A0A5B7FBP9_PORTR</name>
<protein>
    <submittedName>
        <fullName evidence="2">Uncharacterized protein</fullName>
    </submittedName>
</protein>
<dbReference type="EMBL" id="VSRR010006565">
    <property type="protein sequence ID" value="MPC45090.1"/>
    <property type="molecule type" value="Genomic_DNA"/>
</dbReference>
<reference evidence="2 3" key="1">
    <citation type="submission" date="2019-05" db="EMBL/GenBank/DDBJ databases">
        <title>Another draft genome of Portunus trituberculatus and its Hox gene families provides insights of decapod evolution.</title>
        <authorList>
            <person name="Jeong J.-H."/>
            <person name="Song I."/>
            <person name="Kim S."/>
            <person name="Choi T."/>
            <person name="Kim D."/>
            <person name="Ryu S."/>
            <person name="Kim W."/>
        </authorList>
    </citation>
    <scope>NUCLEOTIDE SEQUENCE [LARGE SCALE GENOMIC DNA]</scope>
    <source>
        <tissue evidence="2">Muscle</tissue>
    </source>
</reference>
<dbReference type="AlphaFoldDB" id="A0A5B7FBP9"/>
<feature type="region of interest" description="Disordered" evidence="1">
    <location>
        <begin position="1"/>
        <end position="34"/>
    </location>
</feature>
<evidence type="ECO:0000256" key="1">
    <source>
        <dbReference type="SAM" id="MobiDB-lite"/>
    </source>
</evidence>
<feature type="compositionally biased region" description="Basic and acidic residues" evidence="1">
    <location>
        <begin position="11"/>
        <end position="20"/>
    </location>
</feature>
<evidence type="ECO:0000313" key="2">
    <source>
        <dbReference type="EMBL" id="MPC45090.1"/>
    </source>
</evidence>
<dbReference type="Proteomes" id="UP000324222">
    <property type="component" value="Unassembled WGS sequence"/>
</dbReference>
<sequence>MGHGGQTRAGQGKEGRDRGAGRVGSGRGSRAAPSRRHYRRMLVILHYTNIHGGTFSPFFLSPSIPPCPYLPPSLLPNSSRFRPFLPVQPFPPLPNPSSFSSSSLYLAYHTAAVTDNHHYHHHQQQQQQLFLFQLLLLL</sequence>
<accession>A0A5B7FBP9</accession>
<evidence type="ECO:0000313" key="3">
    <source>
        <dbReference type="Proteomes" id="UP000324222"/>
    </source>
</evidence>
<keyword evidence="3" id="KW-1185">Reference proteome</keyword>
<gene>
    <name evidence="2" type="ORF">E2C01_038773</name>
</gene>